<evidence type="ECO:0000313" key="2">
    <source>
        <dbReference type="Proteomes" id="UP000193498"/>
    </source>
</evidence>
<dbReference type="InParanoid" id="A0A1Y1WZE4"/>
<keyword evidence="2" id="KW-1185">Reference proteome</keyword>
<reference evidence="1 2" key="1">
    <citation type="submission" date="2016-07" db="EMBL/GenBank/DDBJ databases">
        <title>Pervasive Adenine N6-methylation of Active Genes in Fungi.</title>
        <authorList>
            <consortium name="DOE Joint Genome Institute"/>
            <person name="Mondo S.J."/>
            <person name="Dannebaum R.O."/>
            <person name="Kuo R.C."/>
            <person name="Labutti K."/>
            <person name="Haridas S."/>
            <person name="Kuo A."/>
            <person name="Salamov A."/>
            <person name="Ahrendt S.R."/>
            <person name="Lipzen A."/>
            <person name="Sullivan W."/>
            <person name="Andreopoulos W.B."/>
            <person name="Clum A."/>
            <person name="Lindquist E."/>
            <person name="Daum C."/>
            <person name="Ramamoorthy G.K."/>
            <person name="Gryganskyi A."/>
            <person name="Culley D."/>
            <person name="Magnuson J.K."/>
            <person name="James T.Y."/>
            <person name="O'Malley M.A."/>
            <person name="Stajich J.E."/>
            <person name="Spatafora J.W."/>
            <person name="Visel A."/>
            <person name="Grigoriev I.V."/>
        </authorList>
    </citation>
    <scope>NUCLEOTIDE SEQUENCE [LARGE SCALE GENOMIC DNA]</scope>
    <source>
        <strain evidence="1 2">CBS 931.73</strain>
    </source>
</reference>
<proteinExistence type="predicted"/>
<dbReference type="AlphaFoldDB" id="A0A1Y1WZE4"/>
<gene>
    <name evidence="1" type="ORF">K493DRAFT_391340</name>
</gene>
<protein>
    <submittedName>
        <fullName evidence="1">Uncharacterized protein</fullName>
    </submittedName>
</protein>
<dbReference type="EMBL" id="MCFE01000804">
    <property type="protein sequence ID" value="ORX78939.1"/>
    <property type="molecule type" value="Genomic_DNA"/>
</dbReference>
<organism evidence="1 2">
    <name type="scientific">Basidiobolus meristosporus CBS 931.73</name>
    <dbReference type="NCBI Taxonomy" id="1314790"/>
    <lineage>
        <taxon>Eukaryota</taxon>
        <taxon>Fungi</taxon>
        <taxon>Fungi incertae sedis</taxon>
        <taxon>Zoopagomycota</taxon>
        <taxon>Entomophthoromycotina</taxon>
        <taxon>Basidiobolomycetes</taxon>
        <taxon>Basidiobolales</taxon>
        <taxon>Basidiobolaceae</taxon>
        <taxon>Basidiobolus</taxon>
    </lineage>
</organism>
<name>A0A1Y1WZE4_9FUNG</name>
<comment type="caution">
    <text evidence="1">The sequence shown here is derived from an EMBL/GenBank/DDBJ whole genome shotgun (WGS) entry which is preliminary data.</text>
</comment>
<dbReference type="Proteomes" id="UP000193498">
    <property type="component" value="Unassembled WGS sequence"/>
</dbReference>
<evidence type="ECO:0000313" key="1">
    <source>
        <dbReference type="EMBL" id="ORX78939.1"/>
    </source>
</evidence>
<accession>A0A1Y1WZE4</accession>
<sequence>MSDSKPTFSQWLQEYTEQHIPFLKELFKNRDSRGLLKALRYPDDIDQAWLFYEAALQLDVNWTRFLLRLDPDVHFRVPWDHCNFTALSPPLYRNNMELMKVVVGEGGYNVSSWVDEHGCSAVDWPDVEDQPEVWGDMSEYLKAAVEKQSSGEWKIWRGKKFPSVAGEILKACKTDSTTYQSPSELEDKYRKELNAWQEMIENILAEMEQKTQ</sequence>